<reference evidence="3" key="1">
    <citation type="submission" date="2023-04" db="EMBL/GenBank/DDBJ databases">
        <title>Aspergillus oryzae NBRC 4228.</title>
        <authorList>
            <person name="Ichikawa N."/>
            <person name="Sato H."/>
            <person name="Tonouchi N."/>
        </authorList>
    </citation>
    <scope>NUCLEOTIDE SEQUENCE</scope>
    <source>
        <strain evidence="3">NBRC 4228</strain>
    </source>
</reference>
<evidence type="ECO:0000259" key="2">
    <source>
        <dbReference type="Pfam" id="PF18055"/>
    </source>
</evidence>
<feature type="compositionally biased region" description="Polar residues" evidence="1">
    <location>
        <begin position="94"/>
        <end position="106"/>
    </location>
</feature>
<evidence type="ECO:0000313" key="3">
    <source>
        <dbReference type="EMBL" id="GMG30319.1"/>
    </source>
</evidence>
<feature type="region of interest" description="Disordered" evidence="1">
    <location>
        <begin position="92"/>
        <end position="117"/>
    </location>
</feature>
<dbReference type="EMBL" id="BSYA01000069">
    <property type="protein sequence ID" value="GMG30319.1"/>
    <property type="molecule type" value="Genomic_DNA"/>
</dbReference>
<comment type="caution">
    <text evidence="3">The sequence shown here is derived from an EMBL/GenBank/DDBJ whole genome shotgun (WGS) entry which is preliminary data.</text>
</comment>
<dbReference type="AlphaFoldDB" id="A0AAN4YN41"/>
<evidence type="ECO:0000256" key="1">
    <source>
        <dbReference type="SAM" id="MobiDB-lite"/>
    </source>
</evidence>
<protein>
    <submittedName>
        <fullName evidence="3">Unnamed protein product</fullName>
    </submittedName>
</protein>
<proteinExistence type="predicted"/>
<dbReference type="Gene3D" id="1.25.40.570">
    <property type="match status" value="1"/>
</dbReference>
<feature type="domain" description="26S proteasome regulatory subunit Rpn6 N-terminal" evidence="2">
    <location>
        <begin position="14"/>
        <end position="89"/>
    </location>
</feature>
<gene>
    <name evidence="3" type="ORF">Aory04_000641100</name>
</gene>
<accession>A0AAN4YN41</accession>
<dbReference type="InterPro" id="IPR040773">
    <property type="entry name" value="Rpn6_N"/>
</dbReference>
<organism evidence="3 4">
    <name type="scientific">Aspergillus oryzae</name>
    <name type="common">Yellow koji mold</name>
    <dbReference type="NCBI Taxonomy" id="5062"/>
    <lineage>
        <taxon>Eukaryota</taxon>
        <taxon>Fungi</taxon>
        <taxon>Dikarya</taxon>
        <taxon>Ascomycota</taxon>
        <taxon>Pezizomycotina</taxon>
        <taxon>Eurotiomycetes</taxon>
        <taxon>Eurotiomycetidae</taxon>
        <taxon>Eurotiales</taxon>
        <taxon>Aspergillaceae</taxon>
        <taxon>Aspergillus</taxon>
        <taxon>Aspergillus subgen. Circumdati</taxon>
    </lineage>
</organism>
<sequence length="117" mass="12449">MAPSSTTAQRIEEARALAKKDASKAETIYKDILSKGPGSTEASSRDYESALVGLGELYRDEKKPNEIAELIKTSRDSFSSFAKAKTAKLGKLVGSNTSLASPNELTPYSPPVTGPVQ</sequence>
<dbReference type="Proteomes" id="UP001165205">
    <property type="component" value="Unassembled WGS sequence"/>
</dbReference>
<feature type="compositionally biased region" description="Pro residues" evidence="1">
    <location>
        <begin position="108"/>
        <end position="117"/>
    </location>
</feature>
<dbReference type="Pfam" id="PF18055">
    <property type="entry name" value="RPN6_N"/>
    <property type="match status" value="1"/>
</dbReference>
<name>A0AAN4YN41_ASPOZ</name>
<evidence type="ECO:0000313" key="4">
    <source>
        <dbReference type="Proteomes" id="UP001165205"/>
    </source>
</evidence>